<dbReference type="GO" id="GO:0003677">
    <property type="term" value="F:DNA binding"/>
    <property type="evidence" value="ECO:0007669"/>
    <property type="project" value="UniProtKB-KW"/>
</dbReference>
<proteinExistence type="inferred from homology"/>
<keyword evidence="7" id="KW-0498">Mitosis</keyword>
<evidence type="ECO:0000256" key="11">
    <source>
        <dbReference type="ARBA" id="ARBA00023306"/>
    </source>
</evidence>
<keyword evidence="11" id="KW-0131">Cell cycle</keyword>
<feature type="compositionally biased region" description="Basic and acidic residues" evidence="12">
    <location>
        <begin position="95"/>
        <end position="111"/>
    </location>
</feature>
<comment type="subcellular location">
    <subcellularLocation>
        <location evidence="2">Cytoplasm</location>
        <location evidence="2">Cytoskeleton</location>
        <location evidence="2">Spindle</location>
    </subcellularLocation>
    <subcellularLocation>
        <location evidence="1">Nucleus</location>
    </subcellularLocation>
</comment>
<dbReference type="GO" id="GO:0007076">
    <property type="term" value="P:mitotic chromosome condensation"/>
    <property type="evidence" value="ECO:0007669"/>
    <property type="project" value="TreeGrafter"/>
</dbReference>
<feature type="compositionally biased region" description="Basic residues" evidence="12">
    <location>
        <begin position="161"/>
        <end position="180"/>
    </location>
</feature>
<dbReference type="EMBL" id="JAHKSW010000003">
    <property type="protein sequence ID" value="KAG7334495.1"/>
    <property type="molecule type" value="Genomic_DNA"/>
</dbReference>
<feature type="compositionally biased region" description="Basic and acidic residues" evidence="12">
    <location>
        <begin position="220"/>
        <end position="239"/>
    </location>
</feature>
<reference evidence="13 14" key="1">
    <citation type="submission" date="2021-06" db="EMBL/GenBank/DDBJ databases">
        <title>Chromosome-level genome assembly of the red-tail catfish (Hemibagrus wyckioides).</title>
        <authorList>
            <person name="Shao F."/>
        </authorList>
    </citation>
    <scope>NUCLEOTIDE SEQUENCE [LARGE SCALE GENOMIC DNA]</scope>
    <source>
        <strain evidence="13">EC202008001</strain>
        <tissue evidence="13">Blood</tissue>
    </source>
</reference>
<keyword evidence="4" id="KW-0963">Cytoplasm</keyword>
<dbReference type="GO" id="GO:0072686">
    <property type="term" value="C:mitotic spindle"/>
    <property type="evidence" value="ECO:0007669"/>
    <property type="project" value="TreeGrafter"/>
</dbReference>
<evidence type="ECO:0008006" key="15">
    <source>
        <dbReference type="Google" id="ProtNLM"/>
    </source>
</evidence>
<feature type="compositionally biased region" description="Basic and acidic residues" evidence="12">
    <location>
        <begin position="129"/>
        <end position="144"/>
    </location>
</feature>
<dbReference type="GO" id="GO:0040001">
    <property type="term" value="P:establishment of mitotic spindle localization"/>
    <property type="evidence" value="ECO:0007669"/>
    <property type="project" value="InterPro"/>
</dbReference>
<protein>
    <recommendedName>
        <fullName evidence="15">Nucleolar and spindle-associated protein 1</fullName>
    </recommendedName>
</protein>
<evidence type="ECO:0000256" key="8">
    <source>
        <dbReference type="ARBA" id="ARBA00023125"/>
    </source>
</evidence>
<keyword evidence="9" id="KW-0206">Cytoskeleton</keyword>
<evidence type="ECO:0000256" key="7">
    <source>
        <dbReference type="ARBA" id="ARBA00022776"/>
    </source>
</evidence>
<dbReference type="GO" id="GO:0008017">
    <property type="term" value="F:microtubule binding"/>
    <property type="evidence" value="ECO:0007669"/>
    <property type="project" value="TreeGrafter"/>
</dbReference>
<feature type="compositionally biased region" description="Polar residues" evidence="12">
    <location>
        <begin position="509"/>
        <end position="525"/>
    </location>
</feature>
<keyword evidence="10" id="KW-0539">Nucleus</keyword>
<dbReference type="GO" id="GO:0000281">
    <property type="term" value="P:mitotic cytokinesis"/>
    <property type="evidence" value="ECO:0007669"/>
    <property type="project" value="InterPro"/>
</dbReference>
<keyword evidence="5" id="KW-0132">Cell division</keyword>
<name>A0A9D3P4E0_9TELE</name>
<evidence type="ECO:0000256" key="6">
    <source>
        <dbReference type="ARBA" id="ARBA00022701"/>
    </source>
</evidence>
<feature type="region of interest" description="Disordered" evidence="12">
    <location>
        <begin position="42"/>
        <end position="189"/>
    </location>
</feature>
<evidence type="ECO:0000256" key="2">
    <source>
        <dbReference type="ARBA" id="ARBA00004186"/>
    </source>
</evidence>
<dbReference type="GO" id="GO:0005730">
    <property type="term" value="C:nucleolus"/>
    <property type="evidence" value="ECO:0007669"/>
    <property type="project" value="TreeGrafter"/>
</dbReference>
<dbReference type="Pfam" id="PF16006">
    <property type="entry name" value="NUSAP"/>
    <property type="match status" value="2"/>
</dbReference>
<sequence length="556" mass="61615">MDLDSMKYAEMRQLAKSVGLKANMKADKMLVALKQHFAQQESLENGIEATSDDPQFPEQAGVEPEPANDTLVTTRRIKKQQGKRKYSGDGADLNPKPEESPVQDDSKLSGKEEEEGGGKRSSKRRKVSSAKDTEPPAPEVKPESAADDAVAEEGQKDTKVVKKPAGKIPRHKDLMKKKAALRPTTPNFKKLHEAHFSKMESIDSYVQRRNKQMEVLRNSVKDLKDQSENATKKAEDSKTHAKPSVSLASLFSPGVPEKKAEKRRVAQAPAGKPAMKDSAPFKPSILSTNRINVRFSQTTMDNEHKRSLVKTPARMSPILPLTSTQGDFSKMESINSCVQMEVPQNSVKDLKKPSVSLASLFSPGVPEKKAKQRRVAQAPAGKPAMKDSAPFKPSILSSNGINVRFSQTTMDNEHKRSLVKTPARMSPILPLTPTPGRKSEVNTNKNMASVNKTPGVTPFIFRGTSGTPATNKKNMFDLKASLSRPLRYKPHKGKLKPFGAAQENAVLNKSQTLPSHQKNYKQHQVQTRDERREKHKDDRKQKKEKMLGARRGLAMV</sequence>
<keyword evidence="14" id="KW-1185">Reference proteome</keyword>
<dbReference type="AlphaFoldDB" id="A0A9D3P4E0"/>
<evidence type="ECO:0000313" key="14">
    <source>
        <dbReference type="Proteomes" id="UP000824219"/>
    </source>
</evidence>
<comment type="similarity">
    <text evidence="3">Belongs to the NUSAP family.</text>
</comment>
<accession>A0A9D3P4E0</accession>
<dbReference type="InterPro" id="IPR026756">
    <property type="entry name" value="NuSAP"/>
</dbReference>
<evidence type="ECO:0000313" key="13">
    <source>
        <dbReference type="EMBL" id="KAG7334495.1"/>
    </source>
</evidence>
<dbReference type="GO" id="GO:0005874">
    <property type="term" value="C:microtubule"/>
    <property type="evidence" value="ECO:0007669"/>
    <property type="project" value="UniProtKB-KW"/>
</dbReference>
<evidence type="ECO:0000256" key="5">
    <source>
        <dbReference type="ARBA" id="ARBA00022618"/>
    </source>
</evidence>
<gene>
    <name evidence="13" type="ORF">KOW79_002902</name>
</gene>
<evidence type="ECO:0000256" key="1">
    <source>
        <dbReference type="ARBA" id="ARBA00004123"/>
    </source>
</evidence>
<organism evidence="13 14">
    <name type="scientific">Hemibagrus wyckioides</name>
    <dbReference type="NCBI Taxonomy" id="337641"/>
    <lineage>
        <taxon>Eukaryota</taxon>
        <taxon>Metazoa</taxon>
        <taxon>Chordata</taxon>
        <taxon>Craniata</taxon>
        <taxon>Vertebrata</taxon>
        <taxon>Euteleostomi</taxon>
        <taxon>Actinopterygii</taxon>
        <taxon>Neopterygii</taxon>
        <taxon>Teleostei</taxon>
        <taxon>Ostariophysi</taxon>
        <taxon>Siluriformes</taxon>
        <taxon>Bagridae</taxon>
        <taxon>Hemibagrus</taxon>
    </lineage>
</organism>
<dbReference type="OrthoDB" id="3258416at2759"/>
<evidence type="ECO:0000256" key="10">
    <source>
        <dbReference type="ARBA" id="ARBA00023242"/>
    </source>
</evidence>
<feature type="compositionally biased region" description="Basic and acidic residues" evidence="12">
    <location>
        <begin position="526"/>
        <end position="547"/>
    </location>
</feature>
<evidence type="ECO:0000256" key="4">
    <source>
        <dbReference type="ARBA" id="ARBA00022490"/>
    </source>
</evidence>
<keyword evidence="8" id="KW-0238">DNA-binding</keyword>
<evidence type="ECO:0000256" key="12">
    <source>
        <dbReference type="SAM" id="MobiDB-lite"/>
    </source>
</evidence>
<comment type="caution">
    <text evidence="13">The sequence shown here is derived from an EMBL/GenBank/DDBJ whole genome shotgun (WGS) entry which is preliminary data.</text>
</comment>
<evidence type="ECO:0000256" key="9">
    <source>
        <dbReference type="ARBA" id="ARBA00023212"/>
    </source>
</evidence>
<dbReference type="PANTHER" id="PTHR15874:SF1">
    <property type="entry name" value="NUCLEOLAR AND SPINDLE-ASSOCIATED PROTEIN 1"/>
    <property type="match status" value="1"/>
</dbReference>
<feature type="region of interest" description="Disordered" evidence="12">
    <location>
        <begin position="364"/>
        <end position="393"/>
    </location>
</feature>
<keyword evidence="6" id="KW-0493">Microtubule</keyword>
<dbReference type="PANTHER" id="PTHR15874">
    <property type="entry name" value="NUCLEOLAR AND SPINDLE-ASSOCIATED PROTEIN 1"/>
    <property type="match status" value="1"/>
</dbReference>
<feature type="region of interest" description="Disordered" evidence="12">
    <location>
        <begin position="509"/>
        <end position="556"/>
    </location>
</feature>
<feature type="compositionally biased region" description="Basic residues" evidence="12">
    <location>
        <begin position="75"/>
        <end position="85"/>
    </location>
</feature>
<dbReference type="Proteomes" id="UP000824219">
    <property type="component" value="Linkage Group LG03"/>
</dbReference>
<feature type="region of interest" description="Disordered" evidence="12">
    <location>
        <begin position="220"/>
        <end position="289"/>
    </location>
</feature>
<evidence type="ECO:0000256" key="3">
    <source>
        <dbReference type="ARBA" id="ARBA00009702"/>
    </source>
</evidence>